<dbReference type="Proteomes" id="UP000326582">
    <property type="component" value="Chromosome 2"/>
</dbReference>
<keyword evidence="2" id="KW-1185">Reference proteome</keyword>
<protein>
    <submittedName>
        <fullName evidence="1">E3 ubiquitin-protein ligase</fullName>
    </submittedName>
</protein>
<name>A0ACD0WHK6_CLALS</name>
<sequence length="991" mass="113652">MGVYGCAYSLDHSDKSLYPMLNFSGSTKRRVVNLGDRRNPRGKNFLEQAKLDRLQREEARQKEKAAQVLATFIRRRLELLAYSNEFLQEWEVSVNGDYSKYTLACRFHFIAKFGQRDDTLPLMSSLRHIFTTRSLDSESYSIYFQALVKSLMKVSDPIPVIDCLSLLCQKFGPPSSRYTKTGDLISLLYQVFIQTEDQKIVGLVFDLHPQCHEFLHFLANVPRNYLSSSDEKIEIVHTALVQEGASDFISHLTDHQKINLLVNVLIVDNDKSSTFDLTAYASILTSMNFSIQAYPDTDEDHLVKEASESSERVKTIEVSTEDLKIIQTLYSPSYMNHAFRQLINGTSNLPSAVHSISSLLWLVPEYSTRVCMMMSITSGLQQWLFTQLSSLQAYDHIKFCENDRLSTSEILELVLTPTQEVFWDLLYIYEQLLSYWVIVANDFENTSSNPFDLAQIVDFCHFLRPLCLTLIFCLNESTDISLHGLTQLKESSLSLLNQLYIKNLRSNYLGKDFWKLKSISFEINAMIQVIIEEESSKRNQDSDSSENENWDPTVGFSKYKKSSRRRTAEMTSKLEILSRVPFFIDFFDRVKVFQSLLKADQNSILSRSETVMFYEGINDKLTADIHRETIMEDAYEQFHKVGSNFKNKIQVTFYNEHGPEAGIDGGGLTKELLTSVVSEGFDPKFDLHLFKETEANNELYPNDDIYLKIAKRIDLPKQQQRLNYVKFLGMIVGKCLYESVLIDIGFAPFFLAKWKVAQSSQNCSINDLSYLDRQLYLNLSKLLTMSADDINALDLTFVIDENVDSKILQYDLAPPYGAMTSVSKSNRLQYIHSVANFKLNKSLHVQTKYFLEGLFEIIDAEWLNIFDPFELQMLISGGNDIDVQDWKENVHYGGYFDDDLTIVLFWEVVEEMSPQERCDLIKFVTSVSRAPLLGFKALTPHFGIHNSGSPDRLPTASTCVNLLKLPDYKDKTLIREKLLYASKANSGFDLS</sequence>
<accession>A0ACD0WHK6</accession>
<reference evidence="2" key="1">
    <citation type="journal article" date="2019" name="MBio">
        <title>Comparative genomics for the elucidation of multidrug resistance (MDR) in Candida lusitaniae.</title>
        <authorList>
            <person name="Kannan A."/>
            <person name="Asner S.A."/>
            <person name="Trachsel E."/>
            <person name="Kelly S."/>
            <person name="Parker J."/>
            <person name="Sanglard D."/>
        </authorList>
    </citation>
    <scope>NUCLEOTIDE SEQUENCE [LARGE SCALE GENOMIC DNA]</scope>
    <source>
        <strain evidence="2">P1</strain>
    </source>
</reference>
<gene>
    <name evidence="1" type="ORF">EJF14_20560</name>
</gene>
<proteinExistence type="predicted"/>
<dbReference type="EMBL" id="CP038485">
    <property type="protein sequence ID" value="QFZ26648.1"/>
    <property type="molecule type" value="Genomic_DNA"/>
</dbReference>
<evidence type="ECO:0000313" key="2">
    <source>
        <dbReference type="Proteomes" id="UP000326582"/>
    </source>
</evidence>
<evidence type="ECO:0000313" key="1">
    <source>
        <dbReference type="EMBL" id="QFZ26648.1"/>
    </source>
</evidence>
<organism evidence="1 2">
    <name type="scientific">Clavispora lusitaniae</name>
    <name type="common">Candida lusitaniae</name>
    <dbReference type="NCBI Taxonomy" id="36911"/>
    <lineage>
        <taxon>Eukaryota</taxon>
        <taxon>Fungi</taxon>
        <taxon>Dikarya</taxon>
        <taxon>Ascomycota</taxon>
        <taxon>Saccharomycotina</taxon>
        <taxon>Pichiomycetes</taxon>
        <taxon>Metschnikowiaceae</taxon>
        <taxon>Clavispora</taxon>
    </lineage>
</organism>